<keyword evidence="2" id="KW-1185">Reference proteome</keyword>
<proteinExistence type="predicted"/>
<dbReference type="SFLD" id="SFLDS00003">
    <property type="entry name" value="Haloacid_Dehalogenase"/>
    <property type="match status" value="1"/>
</dbReference>
<organism evidence="1 2">
    <name type="scientific">Streptobacillus felis</name>
    <dbReference type="NCBI Taxonomy" id="1384509"/>
    <lineage>
        <taxon>Bacteria</taxon>
        <taxon>Fusobacteriati</taxon>
        <taxon>Fusobacteriota</taxon>
        <taxon>Fusobacteriia</taxon>
        <taxon>Fusobacteriales</taxon>
        <taxon>Leptotrichiaceae</taxon>
        <taxon>Streptobacillus</taxon>
    </lineage>
</organism>
<dbReference type="GO" id="GO:0005829">
    <property type="term" value="C:cytosol"/>
    <property type="evidence" value="ECO:0007669"/>
    <property type="project" value="TreeGrafter"/>
</dbReference>
<dbReference type="InterPro" id="IPR023214">
    <property type="entry name" value="HAD_sf"/>
</dbReference>
<dbReference type="RefSeq" id="WP_180136358.1">
    <property type="nucleotide sequence ID" value="NZ_JABMKT010000043.1"/>
</dbReference>
<dbReference type="NCBIfam" id="TIGR00099">
    <property type="entry name" value="Cof-subfamily"/>
    <property type="match status" value="1"/>
</dbReference>
<dbReference type="Gene3D" id="3.40.50.1000">
    <property type="entry name" value="HAD superfamily/HAD-like"/>
    <property type="match status" value="1"/>
</dbReference>
<dbReference type="PANTHER" id="PTHR10000:SF8">
    <property type="entry name" value="HAD SUPERFAMILY HYDROLASE-LIKE, TYPE 3"/>
    <property type="match status" value="1"/>
</dbReference>
<dbReference type="EMBL" id="JABMKT010000043">
    <property type="protein sequence ID" value="NYV28411.1"/>
    <property type="molecule type" value="Genomic_DNA"/>
</dbReference>
<dbReference type="AlphaFoldDB" id="A0A7Z0PGN3"/>
<accession>A0A7Z0PGN3</accession>
<comment type="caution">
    <text evidence="1">The sequence shown here is derived from an EMBL/GenBank/DDBJ whole genome shotgun (WGS) entry which is preliminary data.</text>
</comment>
<dbReference type="InterPro" id="IPR006379">
    <property type="entry name" value="HAD-SF_hydro_IIB"/>
</dbReference>
<dbReference type="InterPro" id="IPR000150">
    <property type="entry name" value="Cof"/>
</dbReference>
<dbReference type="NCBIfam" id="TIGR01484">
    <property type="entry name" value="HAD-SF-IIB"/>
    <property type="match status" value="1"/>
</dbReference>
<protein>
    <submittedName>
        <fullName evidence="1">HAD family phosphatase</fullName>
    </submittedName>
</protein>
<evidence type="ECO:0000313" key="1">
    <source>
        <dbReference type="EMBL" id="NYV28411.1"/>
    </source>
</evidence>
<dbReference type="SUPFAM" id="SSF56784">
    <property type="entry name" value="HAD-like"/>
    <property type="match status" value="1"/>
</dbReference>
<dbReference type="PANTHER" id="PTHR10000">
    <property type="entry name" value="PHOSPHOSERINE PHOSPHATASE"/>
    <property type="match status" value="1"/>
</dbReference>
<dbReference type="SFLD" id="SFLDG01140">
    <property type="entry name" value="C2.B:_Phosphomannomutase_and_P"/>
    <property type="match status" value="1"/>
</dbReference>
<dbReference type="GO" id="GO:0016791">
    <property type="term" value="F:phosphatase activity"/>
    <property type="evidence" value="ECO:0007669"/>
    <property type="project" value="UniProtKB-ARBA"/>
</dbReference>
<dbReference type="Proteomes" id="UP000526184">
    <property type="component" value="Unassembled WGS sequence"/>
</dbReference>
<reference evidence="1 2" key="1">
    <citation type="submission" date="2020-05" db="EMBL/GenBank/DDBJ databases">
        <title>Streptobacillus felis strain LHL191014123.</title>
        <authorList>
            <person name="Fawzy A."/>
            <person name="Rau J."/>
            <person name="Risse K."/>
            <person name="Schauerte N."/>
            <person name="Geiger C."/>
            <person name="Blom J."/>
            <person name="Imirzalioglu C."/>
            <person name="Falgenhauer J."/>
            <person name="Bach A."/>
            <person name="Herden C."/>
            <person name="Eisenberg T."/>
        </authorList>
    </citation>
    <scope>NUCLEOTIDE SEQUENCE [LARGE SCALE GENOMIC DNA]</scope>
    <source>
        <strain evidence="1 2">LHL191014123</strain>
    </source>
</reference>
<gene>
    <name evidence="1" type="ORF">HP397_06305</name>
</gene>
<evidence type="ECO:0000313" key="2">
    <source>
        <dbReference type="Proteomes" id="UP000526184"/>
    </source>
</evidence>
<dbReference type="Gene3D" id="3.30.1240.10">
    <property type="match status" value="1"/>
</dbReference>
<dbReference type="InterPro" id="IPR036412">
    <property type="entry name" value="HAD-like_sf"/>
</dbReference>
<dbReference type="GO" id="GO:0000287">
    <property type="term" value="F:magnesium ion binding"/>
    <property type="evidence" value="ECO:0007669"/>
    <property type="project" value="TreeGrafter"/>
</dbReference>
<sequence>MKDKIKLISIDFDGTFLDDSHFKQDLSYVDKLREKNLKQEIVFASGRATAGIVELVKRIDMTDMVRYIIGHNGAEIYDLKENKVIYQELLDNETVLNIIDLLEGNGYDNPLSIHDWNRFCTYKNHGEYSEIVNLEQRVNFVDLVNIESVDEFPKNKIKLMIFTKDKEELDNIYELISKSSFNDKITQARSGIFLNELTKKGINKAKGLEVLCQKLDIDLKDVLAFGNGENDLDMLLEVGYGFAMKNSEQIVLEKINRVTKYTNNEFGVEREIIDFLGI</sequence>
<name>A0A7Z0PGN3_9FUSO</name>
<dbReference type="Pfam" id="PF08282">
    <property type="entry name" value="Hydrolase_3"/>
    <property type="match status" value="1"/>
</dbReference>